<comment type="caution">
    <text evidence="6">The sequence shown here is derived from an EMBL/GenBank/DDBJ whole genome shotgun (WGS) entry which is preliminary data.</text>
</comment>
<evidence type="ECO:0000313" key="6">
    <source>
        <dbReference type="EMBL" id="KMK11970.1"/>
    </source>
</evidence>
<evidence type="ECO:0000256" key="3">
    <source>
        <dbReference type="ARBA" id="ARBA00022989"/>
    </source>
</evidence>
<dbReference type="eggNOG" id="COG3307">
    <property type="taxonomic scope" value="Bacteria"/>
</dbReference>
<comment type="subcellular location">
    <subcellularLocation>
        <location evidence="1">Membrane</location>
        <topology evidence="1">Multi-pass membrane protein</topology>
    </subcellularLocation>
</comment>
<organism evidence="6 7">
    <name type="scientific">Pluralibacter gergoviae</name>
    <name type="common">Enterobacter gergoviae</name>
    <dbReference type="NCBI Taxonomy" id="61647"/>
    <lineage>
        <taxon>Bacteria</taxon>
        <taxon>Pseudomonadati</taxon>
        <taxon>Pseudomonadota</taxon>
        <taxon>Gammaproteobacteria</taxon>
        <taxon>Enterobacterales</taxon>
        <taxon>Enterobacteriaceae</taxon>
        <taxon>Pluralibacter</taxon>
    </lineage>
</organism>
<dbReference type="RefSeq" id="WP_045290400.1">
    <property type="nucleotide sequence ID" value="NZ_JZYL01000037.1"/>
</dbReference>
<reference evidence="6 7" key="1">
    <citation type="submission" date="2015-05" db="EMBL/GenBank/DDBJ databases">
        <title>Genome sequences of Pluralibacter gergoviae.</title>
        <authorList>
            <person name="Greninger A.L."/>
            <person name="Miller S."/>
        </authorList>
    </citation>
    <scope>NUCLEOTIDE SEQUENCE [LARGE SCALE GENOMIC DNA]</scope>
    <source>
        <strain evidence="6 7">JS81F13</strain>
    </source>
</reference>
<proteinExistence type="predicted"/>
<dbReference type="InterPro" id="IPR051533">
    <property type="entry name" value="WaaL-like"/>
</dbReference>
<dbReference type="PANTHER" id="PTHR37422">
    <property type="entry name" value="TEICHURONIC ACID BIOSYNTHESIS PROTEIN TUAE"/>
    <property type="match status" value="1"/>
</dbReference>
<dbReference type="Pfam" id="PF04932">
    <property type="entry name" value="Wzy_C"/>
    <property type="match status" value="1"/>
</dbReference>
<dbReference type="STRING" id="61647.LG71_03315"/>
<dbReference type="NCBIfam" id="NF012031">
    <property type="entry name" value="PRK15487.1"/>
    <property type="match status" value="1"/>
</dbReference>
<dbReference type="Proteomes" id="UP000036196">
    <property type="component" value="Unassembled WGS sequence"/>
</dbReference>
<keyword evidence="4" id="KW-0472">Membrane</keyword>
<keyword evidence="3" id="KW-1133">Transmembrane helix</keyword>
<dbReference type="OrthoDB" id="6561746at2"/>
<keyword evidence="7" id="KW-1185">Reference proteome</keyword>
<sequence>MSRSAAPGASLSGSEAYGWLSLWNRGIVALYFILYFLDGVTRYKHLAAGLMYITALVYICKYNKKLLAIFKNNLSLALAVITLVTIYSIFISPDTHYSIKKAANSIFEQLVLVSVVIPIILHRESQERIARLFIFSLIVAILPIAVIDIKQYITEYHNGILPFTEYEHRYRSDAFIFMSLALLNLWLAPGRLNKAIFVALFFLTGFMILGTLQRGTWLAILVPAVVWVIVKREWRLTLFVVAITAVGALSYYAVSQVYFPSHKLLLAHKLQQTDSSHRFGNGTQGAAFDQVMQNPIKGHGFGDDIYLRGYASNLDTHPNWFFREPIGPHNITLDIWYSAGIAGVAALWYLLISLAQTALKGYRKSSDGIVKQAWLTILIILLGDFVVRGLFETVSLKNAALLIGIALILKFSAEKGAVKSA</sequence>
<evidence type="ECO:0000259" key="5">
    <source>
        <dbReference type="Pfam" id="PF04932"/>
    </source>
</evidence>
<accession>A0A0F0VGP9</accession>
<dbReference type="GO" id="GO:0016020">
    <property type="term" value="C:membrane"/>
    <property type="evidence" value="ECO:0007669"/>
    <property type="project" value="UniProtKB-SubCell"/>
</dbReference>
<gene>
    <name evidence="6" type="ORF">ABW06_18540</name>
</gene>
<dbReference type="AlphaFoldDB" id="A0A0F0VGP9"/>
<dbReference type="PANTHER" id="PTHR37422:SF17">
    <property type="entry name" value="O-ANTIGEN LIGASE"/>
    <property type="match status" value="1"/>
</dbReference>
<evidence type="ECO:0000256" key="4">
    <source>
        <dbReference type="ARBA" id="ARBA00023136"/>
    </source>
</evidence>
<dbReference type="PATRIC" id="fig|61647.13.peg.3111"/>
<feature type="domain" description="O-antigen ligase-related" evidence="5">
    <location>
        <begin position="200"/>
        <end position="346"/>
    </location>
</feature>
<dbReference type="InterPro" id="IPR007016">
    <property type="entry name" value="O-antigen_ligase-rel_domated"/>
</dbReference>
<keyword evidence="2" id="KW-0812">Transmembrane</keyword>
<evidence type="ECO:0000256" key="1">
    <source>
        <dbReference type="ARBA" id="ARBA00004141"/>
    </source>
</evidence>
<name>A0A0F0VGP9_PLUGE</name>
<dbReference type="EMBL" id="LDZF01000022">
    <property type="protein sequence ID" value="KMK11970.1"/>
    <property type="molecule type" value="Genomic_DNA"/>
</dbReference>
<evidence type="ECO:0000313" key="7">
    <source>
        <dbReference type="Proteomes" id="UP000036196"/>
    </source>
</evidence>
<evidence type="ECO:0000256" key="2">
    <source>
        <dbReference type="ARBA" id="ARBA00022692"/>
    </source>
</evidence>
<protein>
    <recommendedName>
        <fullName evidence="5">O-antigen ligase-related domain-containing protein</fullName>
    </recommendedName>
</protein>